<geneLocation type="mitochondrion" evidence="1"/>
<dbReference type="AlphaFoldDB" id="A0A101M0Q6"/>
<gene>
    <name evidence="1" type="ORF">ABT39_MTgene4232</name>
</gene>
<dbReference type="EMBL" id="LKAM01000004">
    <property type="protein sequence ID" value="KUM48896.1"/>
    <property type="molecule type" value="Genomic_DNA"/>
</dbReference>
<evidence type="ECO:0000313" key="1">
    <source>
        <dbReference type="EMBL" id="KUM48896.1"/>
    </source>
</evidence>
<protein>
    <submittedName>
        <fullName evidence="1">Uncharacterized protein</fullName>
    </submittedName>
</protein>
<comment type="caution">
    <text evidence="1">The sequence shown here is derived from an EMBL/GenBank/DDBJ whole genome shotgun (WGS) entry which is preliminary data.</text>
</comment>
<keyword evidence="1" id="KW-0496">Mitochondrion</keyword>
<reference evidence="1" key="1">
    <citation type="journal article" date="2015" name="Genome Biol. Evol.">
        <title>Organellar Genomes of White Spruce (Picea glauca): Assembly and Annotation.</title>
        <authorList>
            <person name="Jackman S.D."/>
            <person name="Warren R.L."/>
            <person name="Gibb E.A."/>
            <person name="Vandervalk B.P."/>
            <person name="Mohamadi H."/>
            <person name="Chu J."/>
            <person name="Raymond A."/>
            <person name="Pleasance S."/>
            <person name="Coope R."/>
            <person name="Wildung M.R."/>
            <person name="Ritland C.E."/>
            <person name="Bousquet J."/>
            <person name="Jones S.J."/>
            <person name="Bohlmann J."/>
            <person name="Birol I."/>
        </authorList>
    </citation>
    <scope>NUCLEOTIDE SEQUENCE [LARGE SCALE GENOMIC DNA]</scope>
    <source>
        <tissue evidence="1">Flushing bud</tissue>
    </source>
</reference>
<accession>A0A101M0Q6</accession>
<sequence length="51" mass="5656">MTMEPPSDLIVDGATEYEVLLGLDHGRLKMAELVGPVHPRDMILGFHPKPM</sequence>
<organism evidence="1">
    <name type="scientific">Picea glauca</name>
    <name type="common">White spruce</name>
    <name type="synonym">Pinus glauca</name>
    <dbReference type="NCBI Taxonomy" id="3330"/>
    <lineage>
        <taxon>Eukaryota</taxon>
        <taxon>Viridiplantae</taxon>
        <taxon>Streptophyta</taxon>
        <taxon>Embryophyta</taxon>
        <taxon>Tracheophyta</taxon>
        <taxon>Spermatophyta</taxon>
        <taxon>Pinopsida</taxon>
        <taxon>Pinidae</taxon>
        <taxon>Conifers I</taxon>
        <taxon>Pinales</taxon>
        <taxon>Pinaceae</taxon>
        <taxon>Picea</taxon>
    </lineage>
</organism>
<name>A0A101M0Q6_PICGL</name>
<proteinExistence type="predicted"/>